<evidence type="ECO:0000256" key="1">
    <source>
        <dbReference type="ARBA" id="ARBA00004141"/>
    </source>
</evidence>
<dbReference type="GO" id="GO:0016020">
    <property type="term" value="C:membrane"/>
    <property type="evidence" value="ECO:0007669"/>
    <property type="project" value="UniProtKB-SubCell"/>
</dbReference>
<evidence type="ECO:0000256" key="4">
    <source>
        <dbReference type="ARBA" id="ARBA00022989"/>
    </source>
</evidence>
<feature type="non-terminal residue" evidence="7">
    <location>
        <position position="126"/>
    </location>
</feature>
<comment type="similarity">
    <text evidence="2">Belongs to the sodium:solute symporter (SSF) (TC 2.A.21) family.</text>
</comment>
<evidence type="ECO:0000313" key="7">
    <source>
        <dbReference type="EMBL" id="SVC59573.1"/>
    </source>
</evidence>
<keyword evidence="4 6" id="KW-1133">Transmembrane helix</keyword>
<dbReference type="GO" id="GO:0022857">
    <property type="term" value="F:transmembrane transporter activity"/>
    <property type="evidence" value="ECO:0007669"/>
    <property type="project" value="InterPro"/>
</dbReference>
<accession>A0A382NEC9</accession>
<proteinExistence type="inferred from homology"/>
<dbReference type="AlphaFoldDB" id="A0A382NEC9"/>
<feature type="transmembrane region" description="Helical" evidence="6">
    <location>
        <begin position="76"/>
        <end position="94"/>
    </location>
</feature>
<comment type="subcellular location">
    <subcellularLocation>
        <location evidence="1">Membrane</location>
        <topology evidence="1">Multi-pass membrane protein</topology>
    </subcellularLocation>
</comment>
<dbReference type="InterPro" id="IPR001734">
    <property type="entry name" value="Na/solute_symporter"/>
</dbReference>
<dbReference type="InterPro" id="IPR038377">
    <property type="entry name" value="Na/Glc_symporter_sf"/>
</dbReference>
<dbReference type="Gene3D" id="1.20.1730.10">
    <property type="entry name" value="Sodium/glucose cotransporter"/>
    <property type="match status" value="1"/>
</dbReference>
<feature type="transmembrane region" description="Helical" evidence="6">
    <location>
        <begin position="45"/>
        <end position="70"/>
    </location>
</feature>
<evidence type="ECO:0008006" key="8">
    <source>
        <dbReference type="Google" id="ProtNLM"/>
    </source>
</evidence>
<evidence type="ECO:0000256" key="2">
    <source>
        <dbReference type="ARBA" id="ARBA00006434"/>
    </source>
</evidence>
<protein>
    <recommendedName>
        <fullName evidence="8">Sodium:solute symporter family protein</fullName>
    </recommendedName>
</protein>
<evidence type="ECO:0000256" key="6">
    <source>
        <dbReference type="SAM" id="Phobius"/>
    </source>
</evidence>
<evidence type="ECO:0000256" key="3">
    <source>
        <dbReference type="ARBA" id="ARBA00022692"/>
    </source>
</evidence>
<organism evidence="7">
    <name type="scientific">marine metagenome</name>
    <dbReference type="NCBI Taxonomy" id="408172"/>
    <lineage>
        <taxon>unclassified sequences</taxon>
        <taxon>metagenomes</taxon>
        <taxon>ecological metagenomes</taxon>
    </lineage>
</organism>
<name>A0A382NEC9_9ZZZZ</name>
<keyword evidence="3 6" id="KW-0812">Transmembrane</keyword>
<keyword evidence="5 6" id="KW-0472">Membrane</keyword>
<evidence type="ECO:0000256" key="5">
    <source>
        <dbReference type="ARBA" id="ARBA00023136"/>
    </source>
</evidence>
<feature type="transmembrane region" description="Helical" evidence="6">
    <location>
        <begin position="6"/>
        <end position="24"/>
    </location>
</feature>
<sequence>MSEKVLWFFIFLVLYVSYCVFWGLRGSKNTSNPDEYYLANRNISSWVFFFAATSATFAGLITLSHTGLIFHDGFQYVGTSFIAITIPLGSVLFFKRQWMLSRKYGYITPGEMYYDYYRSDTIRIIS</sequence>
<gene>
    <name evidence="7" type="ORF">METZ01_LOCUS312427</name>
</gene>
<reference evidence="7" key="1">
    <citation type="submission" date="2018-05" db="EMBL/GenBank/DDBJ databases">
        <authorList>
            <person name="Lanie J.A."/>
            <person name="Ng W.-L."/>
            <person name="Kazmierczak K.M."/>
            <person name="Andrzejewski T.M."/>
            <person name="Davidsen T.M."/>
            <person name="Wayne K.J."/>
            <person name="Tettelin H."/>
            <person name="Glass J.I."/>
            <person name="Rusch D."/>
            <person name="Podicherti R."/>
            <person name="Tsui H.-C.T."/>
            <person name="Winkler M.E."/>
        </authorList>
    </citation>
    <scope>NUCLEOTIDE SEQUENCE</scope>
</reference>
<dbReference type="PROSITE" id="PS50283">
    <property type="entry name" value="NA_SOLUT_SYMP_3"/>
    <property type="match status" value="1"/>
</dbReference>
<dbReference type="EMBL" id="UINC01099928">
    <property type="protein sequence ID" value="SVC59573.1"/>
    <property type="molecule type" value="Genomic_DNA"/>
</dbReference>